<evidence type="ECO:0008006" key="3">
    <source>
        <dbReference type="Google" id="ProtNLM"/>
    </source>
</evidence>
<keyword evidence="2" id="KW-1185">Reference proteome</keyword>
<evidence type="ECO:0000313" key="1">
    <source>
        <dbReference type="EMBL" id="QJX47552.1"/>
    </source>
</evidence>
<gene>
    <name evidence="1" type="ORF">HMJ29_11620</name>
</gene>
<dbReference type="KEGG" id="hts:HMJ29_11620"/>
<reference evidence="1 2" key="1">
    <citation type="submission" date="2020-05" db="EMBL/GenBank/DDBJ databases">
        <title>Complete genome sequence of Hymenobacter sp. TS19 in Coasted Sand Dune.</title>
        <authorList>
            <person name="Lee J.-H."/>
            <person name="Jung J.-H."/>
            <person name="Jeong S."/>
            <person name="Zhao L."/>
            <person name="Kim M.-K."/>
            <person name="Seo H.-S."/>
            <person name="Lim S."/>
        </authorList>
    </citation>
    <scope>NUCLEOTIDE SEQUENCE [LARGE SCALE GENOMIC DNA]</scope>
    <source>
        <strain evidence="1 2">TS19</strain>
    </source>
</reference>
<dbReference type="EMBL" id="CP053538">
    <property type="protein sequence ID" value="QJX47552.1"/>
    <property type="molecule type" value="Genomic_DNA"/>
</dbReference>
<name>A0A6M6BHV0_9BACT</name>
<dbReference type="Proteomes" id="UP000501623">
    <property type="component" value="Chromosome"/>
</dbReference>
<accession>A0A6M6BHV0</accession>
<evidence type="ECO:0000313" key="2">
    <source>
        <dbReference type="Proteomes" id="UP000501623"/>
    </source>
</evidence>
<dbReference type="RefSeq" id="WP_171591647.1">
    <property type="nucleotide sequence ID" value="NZ_CP053538.1"/>
</dbReference>
<dbReference type="AlphaFoldDB" id="A0A6M6BHV0"/>
<organism evidence="1 2">
    <name type="scientific">Hymenobacter taeanensis</name>
    <dbReference type="NCBI Taxonomy" id="2735321"/>
    <lineage>
        <taxon>Bacteria</taxon>
        <taxon>Pseudomonadati</taxon>
        <taxon>Bacteroidota</taxon>
        <taxon>Cytophagia</taxon>
        <taxon>Cytophagales</taxon>
        <taxon>Hymenobacteraceae</taxon>
        <taxon>Hymenobacter</taxon>
    </lineage>
</organism>
<protein>
    <recommendedName>
        <fullName evidence="3">Glycosyltransferase family 1 protein</fullName>
    </recommendedName>
</protein>
<sequence length="341" mass="40137">MWQKISFALLEKHDKSIIFLIPGTETKSGGILSIFSIFRETISIFKNKRVSVLMMSYPNSAKISKYTWFDNNVSIYPFDLLIKKRYQGIELIIHLPEYYVGEFFDLLSCDQIKTLSDFKNVHFNILNQNIEMMPDKIVIDRLRVISNRITSTTAHDSYTNAYFRDYYGLPIHKLSSWFDKEKVLVLPYELKEDILIVSPDSHPLKQYILNYIAQKIPKLKFVIIRDMRYEDYKLLESKAKWSISFGEGLDGYIVGPTLRGGIGFAVYNKEFFTEEFLNLPNIFDNFDTLAQNVVSFIENNDTKLLYENVRLSAYEIIDSKFNYHDFKNNVKLFYEEKYTIP</sequence>
<proteinExistence type="predicted"/>